<keyword evidence="1" id="KW-0472">Membrane</keyword>
<keyword evidence="1" id="KW-1133">Transmembrane helix</keyword>
<feature type="transmembrane region" description="Helical" evidence="1">
    <location>
        <begin position="76"/>
        <end position="109"/>
    </location>
</feature>
<protein>
    <submittedName>
        <fullName evidence="2">Uncharacterized protein</fullName>
    </submittedName>
</protein>
<keyword evidence="3" id="KW-1185">Reference proteome</keyword>
<dbReference type="EMBL" id="JAXAVV010000014">
    <property type="protein sequence ID" value="MDX8053193.1"/>
    <property type="molecule type" value="Genomic_DNA"/>
</dbReference>
<keyword evidence="1" id="KW-0812">Transmembrane</keyword>
<sequence length="110" mass="11867">MFPAPPPAVRRGTPFLHCMAGAAVWYVASITVQVIVAYRTGYGAGGLRGALVGGGIIWLLTALVTWLIALKVRIKPWVLIFLTLPLYLALSFLVAMLFVVVGVAFQLVVR</sequence>
<evidence type="ECO:0000313" key="3">
    <source>
        <dbReference type="Proteomes" id="UP001271792"/>
    </source>
</evidence>
<proteinExistence type="predicted"/>
<comment type="caution">
    <text evidence="2">The sequence shown here is derived from an EMBL/GenBank/DDBJ whole genome shotgun (WGS) entry which is preliminary data.</text>
</comment>
<evidence type="ECO:0000313" key="2">
    <source>
        <dbReference type="EMBL" id="MDX8053193.1"/>
    </source>
</evidence>
<feature type="transmembrane region" description="Helical" evidence="1">
    <location>
        <begin position="14"/>
        <end position="38"/>
    </location>
</feature>
<dbReference type="Proteomes" id="UP001271792">
    <property type="component" value="Unassembled WGS sequence"/>
</dbReference>
<feature type="transmembrane region" description="Helical" evidence="1">
    <location>
        <begin position="50"/>
        <end position="70"/>
    </location>
</feature>
<organism evidence="2 3">
    <name type="scientific">Lentzea kristufekii</name>
    <dbReference type="NCBI Taxonomy" id="3095430"/>
    <lineage>
        <taxon>Bacteria</taxon>
        <taxon>Bacillati</taxon>
        <taxon>Actinomycetota</taxon>
        <taxon>Actinomycetes</taxon>
        <taxon>Pseudonocardiales</taxon>
        <taxon>Pseudonocardiaceae</taxon>
        <taxon>Lentzea</taxon>
    </lineage>
</organism>
<dbReference type="RefSeq" id="WP_319987027.1">
    <property type="nucleotide sequence ID" value="NZ_JAXAVV010000014.1"/>
</dbReference>
<reference evidence="2 3" key="1">
    <citation type="submission" date="2023-11" db="EMBL/GenBank/DDBJ databases">
        <title>Lentzea sokolovensis, sp. nov., Lentzea kristufkii, sp. nov., and Lentzea miocenensis, sp. nov., rare actinobacteria from Sokolov Coal Basin, Miocene lacustrine sediment, Czech Republic.</title>
        <authorList>
            <person name="Lara A."/>
            <person name="Kotroba L."/>
            <person name="Nouioui I."/>
            <person name="Neumann-Schaal M."/>
            <person name="Mast Y."/>
            <person name="Chronakova A."/>
        </authorList>
    </citation>
    <scope>NUCLEOTIDE SEQUENCE [LARGE SCALE GENOMIC DNA]</scope>
    <source>
        <strain evidence="2 3">BCCO 10_0798</strain>
    </source>
</reference>
<name>A0ABU4TXZ9_9PSEU</name>
<gene>
    <name evidence="2" type="ORF">SK571_27765</name>
</gene>
<evidence type="ECO:0000256" key="1">
    <source>
        <dbReference type="SAM" id="Phobius"/>
    </source>
</evidence>
<accession>A0ABU4TXZ9</accession>